<accession>A0A4U6U5U0</accession>
<protein>
    <submittedName>
        <fullName evidence="1">Uncharacterized protein</fullName>
    </submittedName>
</protein>
<dbReference type="EMBL" id="CM016557">
    <property type="protein sequence ID" value="TKW09564.1"/>
    <property type="molecule type" value="Genomic_DNA"/>
</dbReference>
<name>A0A4U6U5U0_SETVI</name>
<organism evidence="1 2">
    <name type="scientific">Setaria viridis</name>
    <name type="common">Green bristlegrass</name>
    <name type="synonym">Setaria italica subsp. viridis</name>
    <dbReference type="NCBI Taxonomy" id="4556"/>
    <lineage>
        <taxon>Eukaryota</taxon>
        <taxon>Viridiplantae</taxon>
        <taxon>Streptophyta</taxon>
        <taxon>Embryophyta</taxon>
        <taxon>Tracheophyta</taxon>
        <taxon>Spermatophyta</taxon>
        <taxon>Magnoliopsida</taxon>
        <taxon>Liliopsida</taxon>
        <taxon>Poales</taxon>
        <taxon>Poaceae</taxon>
        <taxon>PACMAD clade</taxon>
        <taxon>Panicoideae</taxon>
        <taxon>Panicodae</taxon>
        <taxon>Paniceae</taxon>
        <taxon>Cenchrinae</taxon>
        <taxon>Setaria</taxon>
    </lineage>
</organism>
<reference evidence="1" key="1">
    <citation type="submission" date="2019-03" db="EMBL/GenBank/DDBJ databases">
        <title>WGS assembly of Setaria viridis.</title>
        <authorList>
            <person name="Huang P."/>
            <person name="Jenkins J."/>
            <person name="Grimwood J."/>
            <person name="Barry K."/>
            <person name="Healey A."/>
            <person name="Mamidi S."/>
            <person name="Sreedasyam A."/>
            <person name="Shu S."/>
            <person name="Feldman M."/>
            <person name="Wu J."/>
            <person name="Yu Y."/>
            <person name="Chen C."/>
            <person name="Johnson J."/>
            <person name="Rokhsar D."/>
            <person name="Baxter I."/>
            <person name="Schmutz J."/>
            <person name="Brutnell T."/>
            <person name="Kellogg E."/>
        </authorList>
    </citation>
    <scope>NUCLEOTIDE SEQUENCE [LARGE SCALE GENOMIC DNA]</scope>
</reference>
<dbReference type="AlphaFoldDB" id="A0A4U6U5U0"/>
<gene>
    <name evidence="1" type="ORF">SEVIR_6G111100v2</name>
</gene>
<proteinExistence type="predicted"/>
<dbReference type="Gramene" id="TKW09564">
    <property type="protein sequence ID" value="TKW09564"/>
    <property type="gene ID" value="SEVIR_6G111100v2"/>
</dbReference>
<dbReference type="Proteomes" id="UP000298652">
    <property type="component" value="Chromosome 6"/>
</dbReference>
<keyword evidence="2" id="KW-1185">Reference proteome</keyword>
<evidence type="ECO:0000313" key="1">
    <source>
        <dbReference type="EMBL" id="TKW09564.1"/>
    </source>
</evidence>
<sequence length="54" mass="6109">MFDKMPQLTSSATTARMQLVFFFTLVPPSNHATLSICVSLTAADHGTRRKWWPL</sequence>
<evidence type="ECO:0000313" key="2">
    <source>
        <dbReference type="Proteomes" id="UP000298652"/>
    </source>
</evidence>